<sequence length="569" mass="60247">MTRSQDATGSGRRIVPLSPSTGSPSSGSQRPGQREGRVPRRGLRRPGGDVENATTALTAQSGEHDAVTDTLSRRDAVLPTTPSRVPLPGPLPRGWSRTEAADRPARERPRTDPGDRPPRAGAPEPRARERFRPDDRPEYRQARPVPPAWQPPGPPAAAAGPAARDVRPDDDQGDLGLLGGLAPASSSDDDHRDGGDRRRRLLWPLVAAFLVLALAGGAYFARDLWGVAFPPDYDGPGTGHVVVQVADGDSTRDIGESLVTAGVVASARGFGQAAEEDPRGRGIQPGFYDMARGMPAADAVTRMLEPATRLGLLDVRGGTQLDDTAGAAGARVPGVLSLISAATCVVEDSGERRCASVDDLRRTMADTDPARLGVPSWALADVRRALPERRLEGLVAPGTYDVRPGSDAAEALTSVVGTSVGRLEAGGLVTKAAANDVTPYQALVVGSIAEREGVESDFRRIARVVYNRLPIPMRLQMDSTINYPLDRQTLLTTPVDRAAPGPYNTYLNFGLPPTPIGAVSTPALQAALAPEVGGWVYFVKCENDGTSCFAVSPEEHDANRRLAQARGVY</sequence>
<comment type="function">
    <text evidence="7">Functions as a peptidoglycan terminase that cleaves nascent peptidoglycan strands endolytically to terminate their elongation.</text>
</comment>
<feature type="compositionally biased region" description="Pro residues" evidence="8">
    <location>
        <begin position="144"/>
        <end position="155"/>
    </location>
</feature>
<proteinExistence type="inferred from homology"/>
<gene>
    <name evidence="7 9" type="primary">mltG</name>
    <name evidence="9" type="ORF">ACFPBZ_28445</name>
</gene>
<organism evidence="9 10">
    <name type="scientific">Actinomycetospora atypica</name>
    <dbReference type="NCBI Taxonomy" id="1290095"/>
    <lineage>
        <taxon>Bacteria</taxon>
        <taxon>Bacillati</taxon>
        <taxon>Actinomycetota</taxon>
        <taxon>Actinomycetes</taxon>
        <taxon>Pseudonocardiales</taxon>
        <taxon>Pseudonocardiaceae</taxon>
        <taxon>Actinomycetospora</taxon>
    </lineage>
</organism>
<evidence type="ECO:0000256" key="8">
    <source>
        <dbReference type="SAM" id="MobiDB-lite"/>
    </source>
</evidence>
<keyword evidence="5 7" id="KW-0456">Lyase</keyword>
<feature type="compositionally biased region" description="Basic and acidic residues" evidence="8">
    <location>
        <begin position="62"/>
        <end position="76"/>
    </location>
</feature>
<accession>A0ABV9YXJ9</accession>
<evidence type="ECO:0000256" key="2">
    <source>
        <dbReference type="ARBA" id="ARBA00022692"/>
    </source>
</evidence>
<comment type="subcellular location">
    <subcellularLocation>
        <location evidence="7">Cell membrane</location>
        <topology evidence="7">Single-pass membrane protein</topology>
    </subcellularLocation>
</comment>
<keyword evidence="3 7" id="KW-1133">Transmembrane helix</keyword>
<keyword evidence="2 7" id="KW-0812">Transmembrane</keyword>
<dbReference type="Gene3D" id="3.30.1490.480">
    <property type="entry name" value="Endolytic murein transglycosylase"/>
    <property type="match status" value="1"/>
</dbReference>
<evidence type="ECO:0000256" key="5">
    <source>
        <dbReference type="ARBA" id="ARBA00023239"/>
    </source>
</evidence>
<feature type="compositionally biased region" description="Basic and acidic residues" evidence="8">
    <location>
        <begin position="125"/>
        <end position="141"/>
    </location>
</feature>
<evidence type="ECO:0000256" key="1">
    <source>
        <dbReference type="ARBA" id="ARBA00022475"/>
    </source>
</evidence>
<dbReference type="PANTHER" id="PTHR30518">
    <property type="entry name" value="ENDOLYTIC MUREIN TRANSGLYCOSYLASE"/>
    <property type="match status" value="1"/>
</dbReference>
<dbReference type="InterPro" id="IPR003770">
    <property type="entry name" value="MLTG-like"/>
</dbReference>
<dbReference type="EMBL" id="JBHSIV010000060">
    <property type="protein sequence ID" value="MFC5066168.1"/>
    <property type="molecule type" value="Genomic_DNA"/>
</dbReference>
<protein>
    <recommendedName>
        <fullName evidence="7">Endolytic murein transglycosylase</fullName>
        <ecNumber evidence="7">4.2.2.29</ecNumber>
    </recommendedName>
    <alternativeName>
        <fullName evidence="7">Peptidoglycan lytic transglycosylase</fullName>
    </alternativeName>
    <alternativeName>
        <fullName evidence="7">Peptidoglycan polymerization terminase</fullName>
    </alternativeName>
</protein>
<evidence type="ECO:0000256" key="7">
    <source>
        <dbReference type="HAMAP-Rule" id="MF_02065"/>
    </source>
</evidence>
<keyword evidence="6 7" id="KW-0961">Cell wall biogenesis/degradation</keyword>
<evidence type="ECO:0000313" key="10">
    <source>
        <dbReference type="Proteomes" id="UP001595947"/>
    </source>
</evidence>
<evidence type="ECO:0000256" key="3">
    <source>
        <dbReference type="ARBA" id="ARBA00022989"/>
    </source>
</evidence>
<keyword evidence="10" id="KW-1185">Reference proteome</keyword>
<feature type="compositionally biased region" description="Low complexity" evidence="8">
    <location>
        <begin position="18"/>
        <end position="31"/>
    </location>
</feature>
<comment type="catalytic activity">
    <reaction evidence="7">
        <text>a peptidoglycan chain = a peptidoglycan chain with N-acetyl-1,6-anhydromuramyl-[peptide] at the reducing end + a peptidoglycan chain with N-acetylglucosamine at the non-reducing end.</text>
        <dbReference type="EC" id="4.2.2.29"/>
    </reaction>
</comment>
<feature type="compositionally biased region" description="Basic and acidic residues" evidence="8">
    <location>
        <begin position="99"/>
        <end position="118"/>
    </location>
</feature>
<evidence type="ECO:0000256" key="4">
    <source>
        <dbReference type="ARBA" id="ARBA00023136"/>
    </source>
</evidence>
<dbReference type="GO" id="GO:0016829">
    <property type="term" value="F:lyase activity"/>
    <property type="evidence" value="ECO:0007669"/>
    <property type="project" value="UniProtKB-KW"/>
</dbReference>
<comment type="similarity">
    <text evidence="7">Belongs to the transglycosylase MltG family.</text>
</comment>
<dbReference type="RefSeq" id="WP_378039482.1">
    <property type="nucleotide sequence ID" value="NZ_JBHSIV010000060.1"/>
</dbReference>
<reference evidence="10" key="1">
    <citation type="journal article" date="2019" name="Int. J. Syst. Evol. Microbiol.">
        <title>The Global Catalogue of Microorganisms (GCM) 10K type strain sequencing project: providing services to taxonomists for standard genome sequencing and annotation.</title>
        <authorList>
            <consortium name="The Broad Institute Genomics Platform"/>
            <consortium name="The Broad Institute Genome Sequencing Center for Infectious Disease"/>
            <person name="Wu L."/>
            <person name="Ma J."/>
        </authorList>
    </citation>
    <scope>NUCLEOTIDE SEQUENCE [LARGE SCALE GENOMIC DNA]</scope>
    <source>
        <strain evidence="10">CGMCC 4.7093</strain>
    </source>
</reference>
<keyword evidence="4 7" id="KW-0472">Membrane</keyword>
<keyword evidence="1 7" id="KW-1003">Cell membrane</keyword>
<evidence type="ECO:0000313" key="9">
    <source>
        <dbReference type="EMBL" id="MFC5066168.1"/>
    </source>
</evidence>
<dbReference type="PANTHER" id="PTHR30518:SF2">
    <property type="entry name" value="ENDOLYTIC MUREIN TRANSGLYCOSYLASE"/>
    <property type="match status" value="1"/>
</dbReference>
<dbReference type="EC" id="4.2.2.29" evidence="7"/>
<feature type="transmembrane region" description="Helical" evidence="7">
    <location>
        <begin position="201"/>
        <end position="221"/>
    </location>
</feature>
<evidence type="ECO:0000256" key="6">
    <source>
        <dbReference type="ARBA" id="ARBA00023316"/>
    </source>
</evidence>
<dbReference type="Proteomes" id="UP001595947">
    <property type="component" value="Unassembled WGS sequence"/>
</dbReference>
<feature type="compositionally biased region" description="Polar residues" evidence="8">
    <location>
        <begin position="52"/>
        <end position="61"/>
    </location>
</feature>
<dbReference type="Pfam" id="PF02618">
    <property type="entry name" value="YceG"/>
    <property type="match status" value="1"/>
</dbReference>
<feature type="site" description="Important for catalytic activity" evidence="7">
    <location>
        <position position="452"/>
    </location>
</feature>
<name>A0ABV9YXJ9_9PSEU</name>
<feature type="region of interest" description="Disordered" evidence="8">
    <location>
        <begin position="1"/>
        <end position="195"/>
    </location>
</feature>
<comment type="caution">
    <text evidence="9">The sequence shown here is derived from an EMBL/GenBank/DDBJ whole genome shotgun (WGS) entry which is preliminary data.</text>
</comment>
<dbReference type="HAMAP" id="MF_02065">
    <property type="entry name" value="MltG"/>
    <property type="match status" value="1"/>
</dbReference>